<dbReference type="EMBL" id="JAATVY010000015">
    <property type="protein sequence ID" value="NJC72026.1"/>
    <property type="molecule type" value="Genomic_DNA"/>
</dbReference>
<protein>
    <submittedName>
        <fullName evidence="2">WXG100 family type VII secretion target</fullName>
    </submittedName>
</protein>
<dbReference type="InterPro" id="IPR010310">
    <property type="entry name" value="T7SS_ESAT-6-like"/>
</dbReference>
<proteinExistence type="predicted"/>
<organism evidence="2 3">
    <name type="scientific">Planosporangium thailandense</name>
    <dbReference type="NCBI Taxonomy" id="765197"/>
    <lineage>
        <taxon>Bacteria</taxon>
        <taxon>Bacillati</taxon>
        <taxon>Actinomycetota</taxon>
        <taxon>Actinomycetes</taxon>
        <taxon>Micromonosporales</taxon>
        <taxon>Micromonosporaceae</taxon>
        <taxon>Planosporangium</taxon>
    </lineage>
</organism>
<sequence>MSKGVKGDIGAMVKGKDAIADAAEQIRRRQAATEDAVSGLEASWSSEARVRFQGVMDHWHQDMSQVLNQLGQIERELETTITAYRSQQANVSAAVSLPTSGQTNPIGSVLSGRPGK</sequence>
<feature type="region of interest" description="Disordered" evidence="1">
    <location>
        <begin position="92"/>
        <end position="116"/>
    </location>
</feature>
<evidence type="ECO:0000256" key="1">
    <source>
        <dbReference type="SAM" id="MobiDB-lite"/>
    </source>
</evidence>
<dbReference type="Pfam" id="PF06013">
    <property type="entry name" value="WXG100"/>
    <property type="match status" value="1"/>
</dbReference>
<keyword evidence="3" id="KW-1185">Reference proteome</keyword>
<accession>A0ABX0Y1S1</accession>
<dbReference type="RefSeq" id="WP_167926934.1">
    <property type="nucleotide sequence ID" value="NZ_JAATVY010000015.1"/>
</dbReference>
<dbReference type="Proteomes" id="UP000722989">
    <property type="component" value="Unassembled WGS sequence"/>
</dbReference>
<name>A0ABX0Y1S1_9ACTN</name>
<feature type="compositionally biased region" description="Polar residues" evidence="1">
    <location>
        <begin position="92"/>
        <end position="106"/>
    </location>
</feature>
<dbReference type="Gene3D" id="1.10.287.1060">
    <property type="entry name" value="ESAT-6-like"/>
    <property type="match status" value="1"/>
</dbReference>
<evidence type="ECO:0000313" key="2">
    <source>
        <dbReference type="EMBL" id="NJC72026.1"/>
    </source>
</evidence>
<reference evidence="2 3" key="1">
    <citation type="submission" date="2020-03" db="EMBL/GenBank/DDBJ databases">
        <title>WGS of the type strain of Planosporangium spp.</title>
        <authorList>
            <person name="Thawai C."/>
        </authorList>
    </citation>
    <scope>NUCLEOTIDE SEQUENCE [LARGE SCALE GENOMIC DNA]</scope>
    <source>
        <strain evidence="2 3">TBRC 5610</strain>
    </source>
</reference>
<dbReference type="InterPro" id="IPR036689">
    <property type="entry name" value="ESAT-6-like_sf"/>
</dbReference>
<evidence type="ECO:0000313" key="3">
    <source>
        <dbReference type="Proteomes" id="UP000722989"/>
    </source>
</evidence>
<gene>
    <name evidence="2" type="ORF">HC031_20230</name>
</gene>
<comment type="caution">
    <text evidence="2">The sequence shown here is derived from an EMBL/GenBank/DDBJ whole genome shotgun (WGS) entry which is preliminary data.</text>
</comment>
<dbReference type="SUPFAM" id="SSF140453">
    <property type="entry name" value="EsxAB dimer-like"/>
    <property type="match status" value="1"/>
</dbReference>